<proteinExistence type="predicted"/>
<sequence>MSYKKFSTKGYKPFGIELDGEGFYFKADSADDRITGTKNDDNLSGGGGNDILNGGAGMDILSGGAGDDALKGGAGVDTFVFSRDLNDAGVDRITDFNSKAGEKIMLNAYVFEALDVGSKLPVDPGARDRGSLDASNFCIGQSAKDADDRLVYDKAKGALYYDADGNGVGEAIQFAQFKAGTALSADCFVLF</sequence>
<keyword evidence="2" id="KW-0964">Secreted</keyword>
<dbReference type="PRINTS" id="PR00313">
    <property type="entry name" value="CABNDNGRPT"/>
</dbReference>
<dbReference type="InterPro" id="IPR001343">
    <property type="entry name" value="Hemolysn_Ca-bd"/>
</dbReference>
<evidence type="ECO:0000313" key="4">
    <source>
        <dbReference type="Proteomes" id="UP001593940"/>
    </source>
</evidence>
<gene>
    <name evidence="3" type="ORF">ACETIH_11345</name>
</gene>
<dbReference type="EMBL" id="JBHOMY010000028">
    <property type="protein sequence ID" value="MFC1457303.1"/>
    <property type="molecule type" value="Genomic_DNA"/>
</dbReference>
<reference evidence="3 4" key="1">
    <citation type="submission" date="2024-09" db="EMBL/GenBank/DDBJ databases">
        <title>Nodulacao em especies de Leguminosae Basais da Amazonia e Caracterizacao dos Rizobios e Bacterias Associadas aos Nodulos.</title>
        <authorList>
            <person name="Jambeiro I.C.A."/>
            <person name="Lopes I.S."/>
            <person name="Aguiar E.R.G.R."/>
            <person name="Santos A.F.J."/>
            <person name="Dos Santos J.M.F."/>
            <person name="Gross E."/>
        </authorList>
    </citation>
    <scope>NUCLEOTIDE SEQUENCE [LARGE SCALE GENOMIC DNA]</scope>
    <source>
        <strain evidence="3 4">BRUESC1165</strain>
    </source>
</reference>
<dbReference type="InterPro" id="IPR050557">
    <property type="entry name" value="RTX_toxin/Mannuronan_C5-epim"/>
</dbReference>
<evidence type="ECO:0000256" key="1">
    <source>
        <dbReference type="ARBA" id="ARBA00004613"/>
    </source>
</evidence>
<evidence type="ECO:0008006" key="5">
    <source>
        <dbReference type="Google" id="ProtNLM"/>
    </source>
</evidence>
<evidence type="ECO:0000313" key="3">
    <source>
        <dbReference type="EMBL" id="MFC1457303.1"/>
    </source>
</evidence>
<evidence type="ECO:0000256" key="2">
    <source>
        <dbReference type="ARBA" id="ARBA00022525"/>
    </source>
</evidence>
<dbReference type="Gene3D" id="2.150.10.10">
    <property type="entry name" value="Serralysin-like metalloprotease, C-terminal"/>
    <property type="match status" value="1"/>
</dbReference>
<dbReference type="PANTHER" id="PTHR38340:SF1">
    <property type="entry name" value="S-LAYER PROTEIN"/>
    <property type="match status" value="1"/>
</dbReference>
<dbReference type="PROSITE" id="PS00330">
    <property type="entry name" value="HEMOLYSIN_CALCIUM"/>
    <property type="match status" value="3"/>
</dbReference>
<name>A0ABV6Y7Q3_9HYPH</name>
<dbReference type="PANTHER" id="PTHR38340">
    <property type="entry name" value="S-LAYER PROTEIN"/>
    <property type="match status" value="1"/>
</dbReference>
<dbReference type="InterPro" id="IPR018511">
    <property type="entry name" value="Hemolysin-typ_Ca-bd_CS"/>
</dbReference>
<accession>A0ABV6Y7Q3</accession>
<dbReference type="Pfam" id="PF00353">
    <property type="entry name" value="HemolysinCabind"/>
    <property type="match status" value="1"/>
</dbReference>
<comment type="subcellular location">
    <subcellularLocation>
        <location evidence="1">Secreted</location>
    </subcellularLocation>
</comment>
<dbReference type="Proteomes" id="UP001593940">
    <property type="component" value="Unassembled WGS sequence"/>
</dbReference>
<comment type="caution">
    <text evidence="3">The sequence shown here is derived from an EMBL/GenBank/DDBJ whole genome shotgun (WGS) entry which is preliminary data.</text>
</comment>
<keyword evidence="4" id="KW-1185">Reference proteome</keyword>
<dbReference type="InterPro" id="IPR011049">
    <property type="entry name" value="Serralysin-like_metalloprot_C"/>
</dbReference>
<dbReference type="SUPFAM" id="SSF51120">
    <property type="entry name" value="beta-Roll"/>
    <property type="match status" value="1"/>
</dbReference>
<organism evidence="3 4">
    <name type="scientific">Microvirga arabica</name>
    <dbReference type="NCBI Taxonomy" id="1128671"/>
    <lineage>
        <taxon>Bacteria</taxon>
        <taxon>Pseudomonadati</taxon>
        <taxon>Pseudomonadota</taxon>
        <taxon>Alphaproteobacteria</taxon>
        <taxon>Hyphomicrobiales</taxon>
        <taxon>Methylobacteriaceae</taxon>
        <taxon>Microvirga</taxon>
    </lineage>
</organism>
<dbReference type="RefSeq" id="WP_203273450.1">
    <property type="nucleotide sequence ID" value="NZ_JAFBID010000043.1"/>
</dbReference>
<protein>
    <recommendedName>
        <fullName evidence="5">Calcium-binding protein</fullName>
    </recommendedName>
</protein>